<dbReference type="InterPro" id="IPR045829">
    <property type="entry name" value="PKD_6"/>
</dbReference>
<dbReference type="NCBIfam" id="TIGR04131">
    <property type="entry name" value="Bac_Flav_CTERM"/>
    <property type="match status" value="1"/>
</dbReference>
<reference evidence="3 4" key="1">
    <citation type="submission" date="2016-10" db="EMBL/GenBank/DDBJ databases">
        <authorList>
            <person name="de Groot N.N."/>
        </authorList>
    </citation>
    <scope>NUCLEOTIDE SEQUENCE [LARGE SCALE GENOMIC DNA]</scope>
    <source>
        <strain evidence="3 4">CGMCC 1.7005</strain>
    </source>
</reference>
<dbReference type="InterPro" id="IPR010620">
    <property type="entry name" value="SBBP_repeat"/>
</dbReference>
<accession>A0A1I6ZVE9</accession>
<evidence type="ECO:0000256" key="1">
    <source>
        <dbReference type="SAM" id="SignalP"/>
    </source>
</evidence>
<evidence type="ECO:0000313" key="3">
    <source>
        <dbReference type="EMBL" id="SFT66606.1"/>
    </source>
</evidence>
<evidence type="ECO:0000259" key="2">
    <source>
        <dbReference type="PROSITE" id="PS50093"/>
    </source>
</evidence>
<dbReference type="Pfam" id="PF25778">
    <property type="entry name" value="DUF7948"/>
    <property type="match status" value="1"/>
</dbReference>
<dbReference type="OrthoDB" id="1652165at2"/>
<dbReference type="InterPro" id="IPR013783">
    <property type="entry name" value="Ig-like_fold"/>
</dbReference>
<dbReference type="Pfam" id="PF06739">
    <property type="entry name" value="SBBP"/>
    <property type="match status" value="1"/>
</dbReference>
<dbReference type="PANTHER" id="PTHR35580">
    <property type="entry name" value="CELL SURFACE GLYCOPROTEIN (S-LAYER PROTEIN)-LIKE PROTEIN"/>
    <property type="match status" value="1"/>
</dbReference>
<dbReference type="Pfam" id="PF13585">
    <property type="entry name" value="CHU_C"/>
    <property type="match status" value="1"/>
</dbReference>
<dbReference type="InterPro" id="IPR057708">
    <property type="entry name" value="DUF7948"/>
</dbReference>
<name>A0A1I6ZVE9_9FLAO</name>
<sequence length="1193" mass="130541">MLKKLFFICSIVLFSVASLAQEIEHEHSLYHGFMENKGQWEEDVLFQMNLAYGNLWVEQGKFMYHLQDYSELEKVHGQLKQAKKGVTTFNQDIIHLNFLGSQEVKQVEKIGASQHYYNFFYGQDESKWTHGVKTYNEVKLHEFYPGIDLELIEIEGSFKYQFKVEQGVDPSSIQLQYSNQKGLQVGRDGALRIETFLGEIKEEKPYAYQIINGKIKEVECSFKLLNDSVVVFDLGSYSKHAPLVIDPVLVFATYCGSTTDNFGMTATYGHDGSAYSGGTIYGNAYPTPDPNAYNTTSNFTVQNVNNSITTDAFISKYAADGETMLWTSFLGGGNNTQGTETVHSLVCDLQDNIYLFGVTSSTDFPIVSGLQSTHGGGSALNIANNGCNFGTVGTDIYVAKLSANGHNLLGSTYVGGSANDGVNYLPSSGNYTSPVHYDSLTTNYGDQFRGEIFLDDNNNILIASCTRSTDFPTQTPFQSSLAGQQDGVVFKLKNDFTQLLWSSYFGGTKNDACNSVKLDGNGNVFIAGGTSSNNLSTTSGGYSPTYNGGESDGFLAKISSNGQTLMQTTYIGENLYDQAFFVELDENDKVYTVGQSAGGNFFVHPQSYSNAGSSQFVAKLNNDLTALERSTVFGTGSANIDISPSAFLVDVCGNIYVSGWGANILQTSPIGNMPTTSNAFQASAPNGFDFYLVVFERDLEGLLYGTYIGGFQANEHVDGGTSRFDKNGVVYQSVCAGCGGVSDFPTTPDAWSSQNLANNCNNLVFKFDFELIPKAEFFVDMELGCAPFTVDFSNFSTSDDNFIWDFGNGNLDSTTFEPSILYDTPGTYDVFLYVTDTVCLITDTAKVTITVDEPIQLDMPADVALCSPEELTFTPNSFGTANQFVWSTDVNFTDTINDDLTDSVLIVNPTTDQTYYLSVGDGACNTVDSVQVMFTSAAMELSGDINLCRDEVGSFTVQSLNPNLSLSNFNWSPDSVLVSGQGTDQIQAQFTTSQYMYVEVDVSNGCHLYDSIWVNVSFISASDVLAIASDTIVPSGTAVNLTALPSGNYNYSWSPTTGITDPNQQNLTVEVFEDITYTVSVTDGICTRTDDVVLKAFTYVCGEPFVFVPNAFSPDGDGENDVLFVRSNIVSKLTFKVFDRWGELVFESNDITRGWDGTFKGKLLDPDTYDYYLEAYCIDGSQEIIKGNITLIR</sequence>
<dbReference type="InterPro" id="IPR026341">
    <property type="entry name" value="T9SS_type_B"/>
</dbReference>
<dbReference type="Proteomes" id="UP000236454">
    <property type="component" value="Unassembled WGS sequence"/>
</dbReference>
<dbReference type="InterPro" id="IPR052918">
    <property type="entry name" value="Motility_Chemotaxis_Reg"/>
</dbReference>
<organism evidence="3 4">
    <name type="scientific">Lishizhenia tianjinensis</name>
    <dbReference type="NCBI Taxonomy" id="477690"/>
    <lineage>
        <taxon>Bacteria</taxon>
        <taxon>Pseudomonadati</taxon>
        <taxon>Bacteroidota</taxon>
        <taxon>Flavobacteriia</taxon>
        <taxon>Flavobacteriales</taxon>
        <taxon>Crocinitomicaceae</taxon>
        <taxon>Lishizhenia</taxon>
    </lineage>
</organism>
<dbReference type="InterPro" id="IPR000601">
    <property type="entry name" value="PKD_dom"/>
</dbReference>
<evidence type="ECO:0000313" key="4">
    <source>
        <dbReference type="Proteomes" id="UP000236454"/>
    </source>
</evidence>
<feature type="chain" id="PRO_5015003312" evidence="1">
    <location>
        <begin position="21"/>
        <end position="1193"/>
    </location>
</feature>
<dbReference type="PANTHER" id="PTHR35580:SF1">
    <property type="entry name" value="PHYTASE-LIKE DOMAIN-CONTAINING PROTEIN"/>
    <property type="match status" value="1"/>
</dbReference>
<dbReference type="Pfam" id="PF19408">
    <property type="entry name" value="PKD_6"/>
    <property type="match status" value="1"/>
</dbReference>
<proteinExistence type="predicted"/>
<feature type="domain" description="PKD" evidence="2">
    <location>
        <begin position="802"/>
        <end position="851"/>
    </location>
</feature>
<feature type="signal peptide" evidence="1">
    <location>
        <begin position="1"/>
        <end position="20"/>
    </location>
</feature>
<protein>
    <submittedName>
        <fullName evidence="3">Gliding motility-associated C-terminal domain-containing protein</fullName>
    </submittedName>
</protein>
<dbReference type="CDD" id="cd00146">
    <property type="entry name" value="PKD"/>
    <property type="match status" value="1"/>
</dbReference>
<dbReference type="Pfam" id="PF18911">
    <property type="entry name" value="PKD_4"/>
    <property type="match status" value="1"/>
</dbReference>
<keyword evidence="4" id="KW-1185">Reference proteome</keyword>
<dbReference type="SUPFAM" id="SSF49299">
    <property type="entry name" value="PKD domain"/>
    <property type="match status" value="1"/>
</dbReference>
<dbReference type="Gene3D" id="2.60.40.10">
    <property type="entry name" value="Immunoglobulins"/>
    <property type="match status" value="1"/>
</dbReference>
<gene>
    <name evidence="3" type="ORF">SAMN05216474_1647</name>
</gene>
<keyword evidence="1" id="KW-0732">Signal</keyword>
<dbReference type="InterPro" id="IPR035986">
    <property type="entry name" value="PKD_dom_sf"/>
</dbReference>
<dbReference type="AlphaFoldDB" id="A0A1I6ZVE9"/>
<dbReference type="PROSITE" id="PS50093">
    <property type="entry name" value="PKD"/>
    <property type="match status" value="1"/>
</dbReference>
<dbReference type="EMBL" id="FPAS01000002">
    <property type="protein sequence ID" value="SFT66606.1"/>
    <property type="molecule type" value="Genomic_DNA"/>
</dbReference>
<dbReference type="RefSeq" id="WP_090248137.1">
    <property type="nucleotide sequence ID" value="NZ_FPAS01000002.1"/>
</dbReference>
<dbReference type="STRING" id="477690.SAMN05216474_1647"/>